<keyword evidence="4" id="KW-1185">Reference proteome</keyword>
<dbReference type="Pfam" id="PF07589">
    <property type="entry name" value="PEP-CTERM"/>
    <property type="match status" value="1"/>
</dbReference>
<dbReference type="Proteomes" id="UP000663722">
    <property type="component" value="Chromosome"/>
</dbReference>
<sequence length="272" mass="29466">MRKFSEILIVLALAVFLSAGSAFAYGTQITISDENYEGTGWYSNREDQETEVGMQANQSWDLEGWFLDGTSLTMVGGYDFVNGNQDLYSGDVFIDVDADSAIFGDIDGEKKGNFTVQETYGYDYVLDMNFNTSTYDVYQLTDTTTTITSLEWQNQGSNPWRYDAGGTLISSNNTFNYQTGLTDAETGFEGGNHNVVSGLDLSFIASDVPVEFITHFTMQCGNDNLMGQGTLAAVEAGGGGGSAATPEPATMFLLGAGLVGVAVMRKRFDKKN</sequence>
<organism evidence="3 4">
    <name type="scientific">Desulfonema magnum</name>
    <dbReference type="NCBI Taxonomy" id="45655"/>
    <lineage>
        <taxon>Bacteria</taxon>
        <taxon>Pseudomonadati</taxon>
        <taxon>Thermodesulfobacteriota</taxon>
        <taxon>Desulfobacteria</taxon>
        <taxon>Desulfobacterales</taxon>
        <taxon>Desulfococcaceae</taxon>
        <taxon>Desulfonema</taxon>
    </lineage>
</organism>
<feature type="signal peptide" evidence="1">
    <location>
        <begin position="1"/>
        <end position="24"/>
    </location>
</feature>
<dbReference type="KEGG" id="dmm:dnm_038090"/>
<dbReference type="NCBIfam" id="TIGR02595">
    <property type="entry name" value="PEP_CTERM"/>
    <property type="match status" value="1"/>
</dbReference>
<dbReference type="InterPro" id="IPR013424">
    <property type="entry name" value="Ice-binding_C"/>
</dbReference>
<feature type="domain" description="Ice-binding protein C-terminal" evidence="2">
    <location>
        <begin position="244"/>
        <end position="266"/>
    </location>
</feature>
<evidence type="ECO:0000259" key="2">
    <source>
        <dbReference type="Pfam" id="PF07589"/>
    </source>
</evidence>
<accession>A0A975BLH2</accession>
<dbReference type="AlphaFoldDB" id="A0A975BLH2"/>
<keyword evidence="1" id="KW-0732">Signal</keyword>
<protein>
    <submittedName>
        <fullName evidence="3">PEP-CTERM protein-sorting domain-containing protein</fullName>
    </submittedName>
</protein>
<evidence type="ECO:0000313" key="3">
    <source>
        <dbReference type="EMBL" id="QTA87772.1"/>
    </source>
</evidence>
<dbReference type="EMBL" id="CP061800">
    <property type="protein sequence ID" value="QTA87772.1"/>
    <property type="molecule type" value="Genomic_DNA"/>
</dbReference>
<evidence type="ECO:0000256" key="1">
    <source>
        <dbReference type="SAM" id="SignalP"/>
    </source>
</evidence>
<evidence type="ECO:0000313" key="4">
    <source>
        <dbReference type="Proteomes" id="UP000663722"/>
    </source>
</evidence>
<feature type="chain" id="PRO_5037133684" evidence="1">
    <location>
        <begin position="25"/>
        <end position="272"/>
    </location>
</feature>
<gene>
    <name evidence="3" type="ORF">dnm_038090</name>
</gene>
<reference evidence="3" key="1">
    <citation type="journal article" date="2021" name="Microb. Physiol.">
        <title>Proteogenomic Insights into the Physiology of Marine, Sulfate-Reducing, Filamentous Desulfonema limicola and Desulfonema magnum.</title>
        <authorList>
            <person name="Schnaars V."/>
            <person name="Wohlbrand L."/>
            <person name="Scheve S."/>
            <person name="Hinrichs C."/>
            <person name="Reinhardt R."/>
            <person name="Rabus R."/>
        </authorList>
    </citation>
    <scope>NUCLEOTIDE SEQUENCE</scope>
    <source>
        <strain evidence="3">4be13</strain>
    </source>
</reference>
<dbReference type="RefSeq" id="WP_207682825.1">
    <property type="nucleotide sequence ID" value="NZ_CP061800.1"/>
</dbReference>
<name>A0A975BLH2_9BACT</name>
<proteinExistence type="predicted"/>